<dbReference type="Gene3D" id="1.20.1250.20">
    <property type="entry name" value="MFS general substrate transporter like domains"/>
    <property type="match status" value="2"/>
</dbReference>
<dbReference type="PANTHER" id="PTHR43528">
    <property type="entry name" value="ALPHA-KETOGLUTARATE PERMEASE"/>
    <property type="match status" value="1"/>
</dbReference>
<keyword evidence="3" id="KW-0813">Transport</keyword>
<dbReference type="InterPro" id="IPR005829">
    <property type="entry name" value="Sugar_transporter_CS"/>
</dbReference>
<keyword evidence="5 9" id="KW-0812">Transmembrane</keyword>
<organism evidence="11 12">
    <name type="scientific">Bordetella ansorpii</name>
    <dbReference type="NCBI Taxonomy" id="288768"/>
    <lineage>
        <taxon>Bacteria</taxon>
        <taxon>Pseudomonadati</taxon>
        <taxon>Pseudomonadota</taxon>
        <taxon>Betaproteobacteria</taxon>
        <taxon>Burkholderiales</taxon>
        <taxon>Alcaligenaceae</taxon>
        <taxon>Bordetella</taxon>
    </lineage>
</organism>
<evidence type="ECO:0000313" key="12">
    <source>
        <dbReference type="Proteomes" id="UP000077037"/>
    </source>
</evidence>
<evidence type="ECO:0000256" key="3">
    <source>
        <dbReference type="ARBA" id="ARBA00022448"/>
    </source>
</evidence>
<keyword evidence="6" id="KW-0769">Symport</keyword>
<feature type="transmembrane region" description="Helical" evidence="9">
    <location>
        <begin position="311"/>
        <end position="337"/>
    </location>
</feature>
<gene>
    <name evidence="11" type="primary">proP_3</name>
    <name evidence="11" type="ORF">SAMEA1982600_04390</name>
</gene>
<evidence type="ECO:0000256" key="9">
    <source>
        <dbReference type="SAM" id="Phobius"/>
    </source>
</evidence>
<feature type="transmembrane region" description="Helical" evidence="9">
    <location>
        <begin position="349"/>
        <end position="368"/>
    </location>
</feature>
<dbReference type="InterPro" id="IPR020846">
    <property type="entry name" value="MFS_dom"/>
</dbReference>
<feature type="transmembrane region" description="Helical" evidence="9">
    <location>
        <begin position="284"/>
        <end position="305"/>
    </location>
</feature>
<feature type="transmembrane region" description="Helical" evidence="9">
    <location>
        <begin position="72"/>
        <end position="90"/>
    </location>
</feature>
<feature type="domain" description="Major facilitator superfamily (MFS) profile" evidence="10">
    <location>
        <begin position="1"/>
        <end position="402"/>
    </location>
</feature>
<feature type="transmembrane region" description="Helical" evidence="9">
    <location>
        <begin position="171"/>
        <end position="191"/>
    </location>
</feature>
<dbReference type="AlphaFoldDB" id="A0A157R2F1"/>
<dbReference type="PROSITE" id="PS00216">
    <property type="entry name" value="SUGAR_TRANSPORT_1"/>
    <property type="match status" value="1"/>
</dbReference>
<evidence type="ECO:0000256" key="2">
    <source>
        <dbReference type="ARBA" id="ARBA00008240"/>
    </source>
</evidence>
<keyword evidence="8 9" id="KW-0472">Membrane</keyword>
<dbReference type="Pfam" id="PF07690">
    <property type="entry name" value="MFS_1"/>
    <property type="match status" value="1"/>
</dbReference>
<dbReference type="PANTHER" id="PTHR43528:SF1">
    <property type="entry name" value="ALPHA-KETOGLUTARATE PERMEASE"/>
    <property type="match status" value="1"/>
</dbReference>
<reference evidence="11 12" key="1">
    <citation type="submission" date="2016-03" db="EMBL/GenBank/DDBJ databases">
        <authorList>
            <consortium name="Pathogen Informatics"/>
        </authorList>
    </citation>
    <scope>NUCLEOTIDE SEQUENCE [LARGE SCALE GENOMIC DNA]</scope>
    <source>
        <strain evidence="11 12">NCTC13364</strain>
    </source>
</reference>
<feature type="transmembrane region" description="Helical" evidence="9">
    <location>
        <begin position="39"/>
        <end position="60"/>
    </location>
</feature>
<feature type="transmembrane region" description="Helical" evidence="9">
    <location>
        <begin position="257"/>
        <end position="277"/>
    </location>
</feature>
<feature type="transmembrane region" description="Helical" evidence="9">
    <location>
        <begin position="380"/>
        <end position="398"/>
    </location>
</feature>
<evidence type="ECO:0000313" key="11">
    <source>
        <dbReference type="EMBL" id="SAI52137.1"/>
    </source>
</evidence>
<proteinExistence type="inferred from homology"/>
<feature type="transmembrane region" description="Helical" evidence="9">
    <location>
        <begin position="135"/>
        <end position="159"/>
    </location>
</feature>
<protein>
    <submittedName>
        <fullName evidence="11">MFS permease</fullName>
    </submittedName>
</protein>
<feature type="transmembrane region" description="Helical" evidence="9">
    <location>
        <begin position="12"/>
        <end position="33"/>
    </location>
</feature>
<feature type="transmembrane region" description="Helical" evidence="9">
    <location>
        <begin position="222"/>
        <end position="245"/>
    </location>
</feature>
<comment type="subcellular location">
    <subcellularLocation>
        <location evidence="1">Cell membrane</location>
        <topology evidence="1">Multi-pass membrane protein</topology>
    </subcellularLocation>
</comment>
<dbReference type="SUPFAM" id="SSF103473">
    <property type="entry name" value="MFS general substrate transporter"/>
    <property type="match status" value="1"/>
</dbReference>
<keyword evidence="4" id="KW-1003">Cell membrane</keyword>
<evidence type="ECO:0000256" key="4">
    <source>
        <dbReference type="ARBA" id="ARBA00022475"/>
    </source>
</evidence>
<accession>A0A157R2F1</accession>
<keyword evidence="7 9" id="KW-1133">Transmembrane helix</keyword>
<sequence>MVTASLGSTLGWYNVLIYGLFAPVLMQLFVPFASTSESTGYMITLLSATTLVRPLGALLLGLMADRAGRRPALALSFGLMSLGTTLIVIMPTYDQIGMAAPIGIAVGLILHSFAQGGQVGCGIAYTAELTRTHRGLFTSWQITGQGVTALLAGVLGWFLSFALPEEAMQETGWRITVGFGILLALVAWYLHDQCEETPAFRGQEPPTQPFVDLFARHGMRMLLGCGVTLVSTAGAYVAMMLPIMARMDLALPVSHTFFSALVTGIATLVTGPCMGALSDRVGRVPVMMVSAAAVAVLIYPMHLFLMQAGTAGSLLLVQFLFSFLLACYLGALGAFLAELFPTPVRALGISLAYALTAAVFGILAPYLVETLNQSALPYPLGFYLAVCAVCSIVAMLSARRRFDMR</sequence>
<dbReference type="InterPro" id="IPR051084">
    <property type="entry name" value="H+-coupled_symporters"/>
</dbReference>
<evidence type="ECO:0000256" key="1">
    <source>
        <dbReference type="ARBA" id="ARBA00004651"/>
    </source>
</evidence>
<dbReference type="EMBL" id="FKBS01000025">
    <property type="protein sequence ID" value="SAI52137.1"/>
    <property type="molecule type" value="Genomic_DNA"/>
</dbReference>
<dbReference type="InterPro" id="IPR005828">
    <property type="entry name" value="MFS_sugar_transport-like"/>
</dbReference>
<evidence type="ECO:0000256" key="7">
    <source>
        <dbReference type="ARBA" id="ARBA00022989"/>
    </source>
</evidence>
<evidence type="ECO:0000259" key="10">
    <source>
        <dbReference type="PROSITE" id="PS50850"/>
    </source>
</evidence>
<comment type="similarity">
    <text evidence="2">Belongs to the major facilitator superfamily. Metabolite:H+ Symporter (MHS) family (TC 2.A.1.6) family.</text>
</comment>
<feature type="transmembrane region" description="Helical" evidence="9">
    <location>
        <begin position="96"/>
        <end position="114"/>
    </location>
</feature>
<dbReference type="Proteomes" id="UP000077037">
    <property type="component" value="Unassembled WGS sequence"/>
</dbReference>
<dbReference type="GO" id="GO:0005886">
    <property type="term" value="C:plasma membrane"/>
    <property type="evidence" value="ECO:0007669"/>
    <property type="project" value="UniProtKB-SubCell"/>
</dbReference>
<evidence type="ECO:0000256" key="6">
    <source>
        <dbReference type="ARBA" id="ARBA00022847"/>
    </source>
</evidence>
<dbReference type="Pfam" id="PF00083">
    <property type="entry name" value="Sugar_tr"/>
    <property type="match status" value="1"/>
</dbReference>
<dbReference type="InterPro" id="IPR011701">
    <property type="entry name" value="MFS"/>
</dbReference>
<dbReference type="InterPro" id="IPR036259">
    <property type="entry name" value="MFS_trans_sf"/>
</dbReference>
<name>A0A157R2F1_9BORD</name>
<dbReference type="PROSITE" id="PS50850">
    <property type="entry name" value="MFS"/>
    <property type="match status" value="1"/>
</dbReference>
<evidence type="ECO:0000256" key="8">
    <source>
        <dbReference type="ARBA" id="ARBA00023136"/>
    </source>
</evidence>
<dbReference type="GO" id="GO:0015293">
    <property type="term" value="F:symporter activity"/>
    <property type="evidence" value="ECO:0007669"/>
    <property type="project" value="UniProtKB-KW"/>
</dbReference>
<evidence type="ECO:0000256" key="5">
    <source>
        <dbReference type="ARBA" id="ARBA00022692"/>
    </source>
</evidence>